<dbReference type="RefSeq" id="WP_306832018.1">
    <property type="nucleotide sequence ID" value="NZ_JAUSRA010000001.1"/>
</dbReference>
<sequence length="42" mass="4490">MAAVTRAGRTTLVDFTTGEARWTAEEPGVPIAGDDESLLVRE</sequence>
<accession>A0ABT9MWP3</accession>
<organism evidence="1 2">
    <name type="scientific">Catenuloplanes nepalensis</name>
    <dbReference type="NCBI Taxonomy" id="587533"/>
    <lineage>
        <taxon>Bacteria</taxon>
        <taxon>Bacillati</taxon>
        <taxon>Actinomycetota</taxon>
        <taxon>Actinomycetes</taxon>
        <taxon>Micromonosporales</taxon>
        <taxon>Micromonosporaceae</taxon>
        <taxon>Catenuloplanes</taxon>
    </lineage>
</organism>
<evidence type="ECO:0000313" key="1">
    <source>
        <dbReference type="EMBL" id="MDP9795869.1"/>
    </source>
</evidence>
<comment type="caution">
    <text evidence="1">The sequence shown here is derived from an EMBL/GenBank/DDBJ whole genome shotgun (WGS) entry which is preliminary data.</text>
</comment>
<keyword evidence="2" id="KW-1185">Reference proteome</keyword>
<protein>
    <submittedName>
        <fullName evidence="1">Phage host-nuclease inhibitor protein Gam</fullName>
    </submittedName>
</protein>
<dbReference type="Proteomes" id="UP001240984">
    <property type="component" value="Unassembled WGS sequence"/>
</dbReference>
<name>A0ABT9MWP3_9ACTN</name>
<proteinExistence type="predicted"/>
<gene>
    <name evidence="1" type="ORF">J2S43_004381</name>
</gene>
<evidence type="ECO:0000313" key="2">
    <source>
        <dbReference type="Proteomes" id="UP001240984"/>
    </source>
</evidence>
<dbReference type="EMBL" id="JAUSRA010000001">
    <property type="protein sequence ID" value="MDP9795869.1"/>
    <property type="molecule type" value="Genomic_DNA"/>
</dbReference>
<reference evidence="1 2" key="1">
    <citation type="submission" date="2023-07" db="EMBL/GenBank/DDBJ databases">
        <title>Sequencing the genomes of 1000 actinobacteria strains.</title>
        <authorList>
            <person name="Klenk H.-P."/>
        </authorList>
    </citation>
    <scope>NUCLEOTIDE SEQUENCE [LARGE SCALE GENOMIC DNA]</scope>
    <source>
        <strain evidence="1 2">DSM 44710</strain>
    </source>
</reference>